<accession>A0ABT2NK57</accession>
<evidence type="ECO:0000313" key="1">
    <source>
        <dbReference type="EMBL" id="MCT8327934.1"/>
    </source>
</evidence>
<keyword evidence="2" id="KW-1185">Reference proteome</keyword>
<reference evidence="2" key="1">
    <citation type="submission" date="2023-07" db="EMBL/GenBank/DDBJ databases">
        <title>Defluviimonas sediminis sp. nov., isolated from mangrove sediment.</title>
        <authorList>
            <person name="Liu L."/>
            <person name="Li J."/>
            <person name="Huang Y."/>
            <person name="Pan J."/>
            <person name="Li M."/>
        </authorList>
    </citation>
    <scope>NUCLEOTIDE SEQUENCE [LARGE SCALE GENOMIC DNA]</scope>
    <source>
        <strain evidence="2">FT324</strain>
    </source>
</reference>
<protein>
    <submittedName>
        <fullName evidence="1">Uncharacterized protein</fullName>
    </submittedName>
</protein>
<gene>
    <name evidence="1" type="ORF">N5I32_00230</name>
</gene>
<sequence>MRIKITHHDVSEGRLFRRTLHEVRLTVDFSHEERQIIRQRGLMETRIMDRRPADAREDDPDEWYELRVRHLVERKPDRFRCATPSDAKTYEEALVDALRLVKLWLSDNAEPGSGRVIEL</sequence>
<name>A0ABT2NK57_9RHOB</name>
<dbReference type="Proteomes" id="UP001205601">
    <property type="component" value="Unassembled WGS sequence"/>
</dbReference>
<proteinExistence type="predicted"/>
<evidence type="ECO:0000313" key="2">
    <source>
        <dbReference type="Proteomes" id="UP001205601"/>
    </source>
</evidence>
<dbReference type="EMBL" id="JAOCQF010000001">
    <property type="protein sequence ID" value="MCT8327934.1"/>
    <property type="molecule type" value="Genomic_DNA"/>
</dbReference>
<comment type="caution">
    <text evidence="1">The sequence shown here is derived from an EMBL/GenBank/DDBJ whole genome shotgun (WGS) entry which is preliminary data.</text>
</comment>
<organism evidence="1 2">
    <name type="scientific">Albidovulum sediminis</name>
    <dbReference type="NCBI Taxonomy" id="3066345"/>
    <lineage>
        <taxon>Bacteria</taxon>
        <taxon>Pseudomonadati</taxon>
        <taxon>Pseudomonadota</taxon>
        <taxon>Alphaproteobacteria</taxon>
        <taxon>Rhodobacterales</taxon>
        <taxon>Paracoccaceae</taxon>
        <taxon>Albidovulum</taxon>
    </lineage>
</organism>
<dbReference type="RefSeq" id="WP_261493387.1">
    <property type="nucleotide sequence ID" value="NZ_JAOCQF010000001.1"/>
</dbReference>